<dbReference type="InterPro" id="IPR050832">
    <property type="entry name" value="Bact_Acetyltransf"/>
</dbReference>
<organism evidence="4 5">
    <name type="scientific">Meridianimarinicoccus marinus</name>
    <dbReference type="NCBI Taxonomy" id="3231483"/>
    <lineage>
        <taxon>Bacteria</taxon>
        <taxon>Pseudomonadati</taxon>
        <taxon>Pseudomonadota</taxon>
        <taxon>Alphaproteobacteria</taxon>
        <taxon>Rhodobacterales</taxon>
        <taxon>Paracoccaceae</taxon>
        <taxon>Meridianimarinicoccus</taxon>
    </lineage>
</organism>
<dbReference type="PANTHER" id="PTHR43877:SF2">
    <property type="entry name" value="AMINOALKYLPHOSPHONATE N-ACETYLTRANSFERASE-RELATED"/>
    <property type="match status" value="1"/>
</dbReference>
<evidence type="ECO:0000313" key="5">
    <source>
        <dbReference type="Proteomes" id="UP001553161"/>
    </source>
</evidence>
<accession>A0ABV3L713</accession>
<keyword evidence="2" id="KW-0012">Acyltransferase</keyword>
<dbReference type="SUPFAM" id="SSF55729">
    <property type="entry name" value="Acyl-CoA N-acyltransferases (Nat)"/>
    <property type="match status" value="1"/>
</dbReference>
<dbReference type="PANTHER" id="PTHR43877">
    <property type="entry name" value="AMINOALKYLPHOSPHONATE N-ACETYLTRANSFERASE-RELATED-RELATED"/>
    <property type="match status" value="1"/>
</dbReference>
<evidence type="ECO:0000259" key="3">
    <source>
        <dbReference type="PROSITE" id="PS51186"/>
    </source>
</evidence>
<keyword evidence="1" id="KW-0808">Transferase</keyword>
<dbReference type="CDD" id="cd04301">
    <property type="entry name" value="NAT_SF"/>
    <property type="match status" value="1"/>
</dbReference>
<dbReference type="Proteomes" id="UP001553161">
    <property type="component" value="Unassembled WGS sequence"/>
</dbReference>
<proteinExistence type="predicted"/>
<feature type="domain" description="N-acetyltransferase" evidence="3">
    <location>
        <begin position="3"/>
        <end position="150"/>
    </location>
</feature>
<dbReference type="Gene3D" id="3.40.630.30">
    <property type="match status" value="1"/>
</dbReference>
<gene>
    <name evidence="4" type="ORF">AB0T83_11335</name>
</gene>
<dbReference type="PROSITE" id="PS51186">
    <property type="entry name" value="GNAT"/>
    <property type="match status" value="1"/>
</dbReference>
<dbReference type="InterPro" id="IPR016181">
    <property type="entry name" value="Acyl_CoA_acyltransferase"/>
</dbReference>
<name>A0ABV3L713_9RHOB</name>
<dbReference type="InterPro" id="IPR000182">
    <property type="entry name" value="GNAT_dom"/>
</dbReference>
<evidence type="ECO:0000313" key="4">
    <source>
        <dbReference type="EMBL" id="MEV8467374.1"/>
    </source>
</evidence>
<dbReference type="RefSeq" id="WP_366193158.1">
    <property type="nucleotide sequence ID" value="NZ_JBFBVU010000012.1"/>
</dbReference>
<protein>
    <submittedName>
        <fullName evidence="4">GNAT family N-acetyltransferase</fullName>
    </submittedName>
</protein>
<dbReference type="EMBL" id="JBFBVU010000012">
    <property type="protein sequence ID" value="MEV8467374.1"/>
    <property type="molecule type" value="Genomic_DNA"/>
</dbReference>
<evidence type="ECO:0000256" key="2">
    <source>
        <dbReference type="ARBA" id="ARBA00023315"/>
    </source>
</evidence>
<comment type="caution">
    <text evidence="4">The sequence shown here is derived from an EMBL/GenBank/DDBJ whole genome shotgun (WGS) entry which is preliminary data.</text>
</comment>
<evidence type="ECO:0000256" key="1">
    <source>
        <dbReference type="ARBA" id="ARBA00022679"/>
    </source>
</evidence>
<reference evidence="4 5" key="1">
    <citation type="submission" date="2024-07" db="EMBL/GenBank/DDBJ databases">
        <authorList>
            <person name="Kang M."/>
        </authorList>
    </citation>
    <scope>NUCLEOTIDE SEQUENCE [LARGE SCALE GENOMIC DNA]</scope>
    <source>
        <strain evidence="4 5">DFM31</strain>
    </source>
</reference>
<sequence length="150" mass="16152">MSLRVVPGTPEAARPLLQASHALMQSLFPAEANHYLSLDALRAPGIHFFLAQSEPNAPVGCVALAHYPGYGEVKSMFVAETARGTGIGAALLDAVETRARDLGLPLLRLETGSKLHAAHRLYDRAGFRPCPPFGAYTDGPYNPFFEKHLA</sequence>
<dbReference type="Pfam" id="PF00583">
    <property type="entry name" value="Acetyltransf_1"/>
    <property type="match status" value="1"/>
</dbReference>
<keyword evidence="5" id="KW-1185">Reference proteome</keyword>